<proteinExistence type="predicted"/>
<comment type="caution">
    <text evidence="1">The sequence shown here is derived from an EMBL/GenBank/DDBJ whole genome shotgun (WGS) entry which is preliminary data.</text>
</comment>
<evidence type="ECO:0000313" key="2">
    <source>
        <dbReference type="Proteomes" id="UP000525652"/>
    </source>
</evidence>
<sequence length="222" mass="25270">MRGNFGTQNHLDWTEVTSDETGAVLHESLEWKNEHSEPTFREQRSIDARVFPNANCWRLHLRFQIQNVSGKTLRLGTFESEEGLQGSHYTGLFFRLHREFLGKGEWEPVGSFLADGNRGLEKIHGKPAPWMASVGSHDNSDSETTLICCDNPRNPHFPTHWFYRPDMPCIALPFVGESAVILNPEETLDLRYDFIIANGIQDLESAQKLVENCIFPEQTPSA</sequence>
<dbReference type="Pfam" id="PF14100">
    <property type="entry name" value="DUF6807"/>
    <property type="match status" value="1"/>
</dbReference>
<gene>
    <name evidence="1" type="ORF">H5P30_00500</name>
</gene>
<dbReference type="EMBL" id="JACHVA010000007">
    <property type="protein sequence ID" value="MBC2600254.1"/>
    <property type="molecule type" value="Genomic_DNA"/>
</dbReference>
<reference evidence="1 2" key="1">
    <citation type="submission" date="2020-07" db="EMBL/GenBank/DDBJ databases">
        <authorList>
            <person name="Feng X."/>
        </authorList>
    </citation>
    <scope>NUCLEOTIDE SEQUENCE [LARGE SCALE GENOMIC DNA]</scope>
    <source>
        <strain evidence="1 2">JCM14086</strain>
    </source>
</reference>
<evidence type="ECO:0000313" key="1">
    <source>
        <dbReference type="EMBL" id="MBC2600254.1"/>
    </source>
</evidence>
<name>A0A7X1AUS3_9BACT</name>
<protein>
    <submittedName>
        <fullName evidence="1">PmoA family protein</fullName>
    </submittedName>
</protein>
<dbReference type="RefSeq" id="WP_185691011.1">
    <property type="nucleotide sequence ID" value="NZ_JACHVA010000007.1"/>
</dbReference>
<keyword evidence="2" id="KW-1185">Reference proteome</keyword>
<organism evidence="1 2">
    <name type="scientific">Puniceicoccus vermicola</name>
    <dbReference type="NCBI Taxonomy" id="388746"/>
    <lineage>
        <taxon>Bacteria</taxon>
        <taxon>Pseudomonadati</taxon>
        <taxon>Verrucomicrobiota</taxon>
        <taxon>Opitutia</taxon>
        <taxon>Puniceicoccales</taxon>
        <taxon>Puniceicoccaceae</taxon>
        <taxon>Puniceicoccus</taxon>
    </lineage>
</organism>
<dbReference type="AlphaFoldDB" id="A0A7X1AUS3"/>
<accession>A0A7X1AUS3</accession>
<dbReference type="Proteomes" id="UP000525652">
    <property type="component" value="Unassembled WGS sequence"/>
</dbReference>
<dbReference type="InterPro" id="IPR029475">
    <property type="entry name" value="DUF6807"/>
</dbReference>